<dbReference type="EMBL" id="JAEPBH010000028">
    <property type="protein sequence ID" value="MBK4715947.1"/>
    <property type="molecule type" value="Genomic_DNA"/>
</dbReference>
<dbReference type="PANTHER" id="PTHR35191:SF1">
    <property type="entry name" value="PROPHAGE SIDE TAIL FIBER PROTEIN HOMOLOG STFQ-RELATED"/>
    <property type="match status" value="1"/>
</dbReference>
<sequence>MAMKMKIKKGFSLLELTLVLGVGTMVAFMKFQDMKNEQESIMASAVGQQMKQIGEAVNGYINIRYDKLSTLSNAAGTGTDPGPRTCSGSVCEITYQTLINEGLLPSTYTGTNANKSSYKILLKRDGTSPNFVINGLITTSTAWIEGGKTRYDLLGNAMQTAGIDSGMTKTTSIASGYSGQWTETSANFNNITSTGQLAFRVGYNSALYSVYLRRDGTLPMTGDLNLDGHNINNVDALNATGNITTTGDLQARNIKATGKIDAGGNISAGNWVYAKNGYGNNIGLGGDAVGDDFEIKISGQKQIDVLSDDYTSIVFAVNGKIELRNPQSGAVGVNINYDGSINTIGTIKASGNIESSQNVKGATLESTGRATVGEFVQLNGQAEVGKECQSNGLQGRTADGQILSCVNGVWNFSGEQPGTIKMWGTSNAPVGWLELNGQAFDKSKNPTLATLYPSGVVPDIRGQFVRAWDHGAGVDSESNRAILSSQSDAIRNITGSLFFGLDGDISISSLPSNLQSGATYYDTSVINRDFGNNLTLTNNTETNRWISQKLDASRQVPTAAENRPKNVVLMYIIKKG</sequence>
<organism evidence="2 3">
    <name type="scientific">Tenebrionibacter intestinalis</name>
    <dbReference type="NCBI Taxonomy" id="2799638"/>
    <lineage>
        <taxon>Bacteria</taxon>
        <taxon>Pseudomonadati</taxon>
        <taxon>Pseudomonadota</taxon>
        <taxon>Gammaproteobacteria</taxon>
        <taxon>Enterobacterales</taxon>
        <taxon>Enterobacteriaceae</taxon>
        <taxon>Tenebrionibacter/Tenebrionicola group</taxon>
        <taxon>Tenebrionibacter</taxon>
    </lineage>
</organism>
<dbReference type="InterPro" id="IPR051934">
    <property type="entry name" value="Phage_Tail_Fiber_Structural"/>
</dbReference>
<dbReference type="PANTHER" id="PTHR35191">
    <property type="entry name" value="PROPHAGE SIDE TAIL FIBER PROTEIN HOMOLOG STFQ-RELATED"/>
    <property type="match status" value="1"/>
</dbReference>
<dbReference type="Pfam" id="PF07484">
    <property type="entry name" value="Collar"/>
    <property type="match status" value="1"/>
</dbReference>
<dbReference type="Gene3D" id="3.90.1340.10">
    <property type="entry name" value="Phage tail collar domain"/>
    <property type="match status" value="1"/>
</dbReference>
<keyword evidence="3" id="KW-1185">Reference proteome</keyword>
<protein>
    <submittedName>
        <fullName evidence="2">Tail fiber protein</fullName>
    </submittedName>
</protein>
<dbReference type="Proteomes" id="UP000659047">
    <property type="component" value="Unassembled WGS sequence"/>
</dbReference>
<dbReference type="SUPFAM" id="SSF88874">
    <property type="entry name" value="Receptor-binding domain of short tail fibre protein gp12"/>
    <property type="match status" value="1"/>
</dbReference>
<dbReference type="AlphaFoldDB" id="A0A8K0V811"/>
<accession>A0A8K0V811</accession>
<evidence type="ECO:0000313" key="2">
    <source>
        <dbReference type="EMBL" id="MBK4715947.1"/>
    </source>
</evidence>
<reference evidence="2" key="1">
    <citation type="submission" date="2021-01" db="EMBL/GenBank/DDBJ databases">
        <title>Intestinitalea alba gen. nov., sp. nov., a novel genus of the family Enterobacteriaceae, isolated from the gut of the plastic-eating mealworm Tenebrio molitor L.</title>
        <authorList>
            <person name="Yang Y."/>
        </authorList>
    </citation>
    <scope>NUCLEOTIDE SEQUENCE</scope>
    <source>
        <strain evidence="2">BIT-L3</strain>
    </source>
</reference>
<dbReference type="InterPro" id="IPR037053">
    <property type="entry name" value="Phage_tail_collar_dom_sf"/>
</dbReference>
<evidence type="ECO:0000313" key="3">
    <source>
        <dbReference type="Proteomes" id="UP000659047"/>
    </source>
</evidence>
<proteinExistence type="predicted"/>
<comment type="caution">
    <text evidence="2">The sequence shown here is derived from an EMBL/GenBank/DDBJ whole genome shotgun (WGS) entry which is preliminary data.</text>
</comment>
<feature type="domain" description="Phage tail collar" evidence="1">
    <location>
        <begin position="418"/>
        <end position="465"/>
    </location>
</feature>
<gene>
    <name evidence="2" type="ORF">JJB97_11545</name>
</gene>
<name>A0A8K0V811_9ENTR</name>
<evidence type="ECO:0000259" key="1">
    <source>
        <dbReference type="Pfam" id="PF07484"/>
    </source>
</evidence>
<dbReference type="InterPro" id="IPR011083">
    <property type="entry name" value="Phage_tail_collar_dom"/>
</dbReference>